<dbReference type="PANTHER" id="PTHR31084">
    <property type="entry name" value="ALPHA-L-FUCOSIDASE 2"/>
    <property type="match status" value="1"/>
</dbReference>
<dbReference type="InterPro" id="IPR054363">
    <property type="entry name" value="GH95_cat"/>
</dbReference>
<reference evidence="4" key="1">
    <citation type="journal article" date="2019" name="Int. J. Syst. Evol. Microbiol.">
        <title>The Global Catalogue of Microorganisms (GCM) 10K type strain sequencing project: providing services to taxonomists for standard genome sequencing and annotation.</title>
        <authorList>
            <consortium name="The Broad Institute Genomics Platform"/>
            <consortium name="The Broad Institute Genome Sequencing Center for Infectious Disease"/>
            <person name="Wu L."/>
            <person name="Ma J."/>
        </authorList>
    </citation>
    <scope>NUCLEOTIDE SEQUENCE [LARGE SCALE GENOMIC DNA]</scope>
    <source>
        <strain evidence="4">KCTC 42456</strain>
    </source>
</reference>
<name>A0ABW5TUR2_9SPHI</name>
<proteinExistence type="predicted"/>
<keyword evidence="4" id="KW-1185">Reference proteome</keyword>
<dbReference type="Pfam" id="PF21307">
    <property type="entry name" value="Glyco_hydro_95_C"/>
    <property type="match status" value="1"/>
</dbReference>
<dbReference type="InterPro" id="IPR012341">
    <property type="entry name" value="6hp_glycosidase-like_sf"/>
</dbReference>
<sequence>MNERRWGGTGWSNAWKINFWARLLNGNHSYLIHQELLKTATLNNLFDTHPSFQIDGNFGATSGVSEMLIQSHLDKIQLLLAFADALANGFINGLGARGNFVINTHWAIGSLATADVLVRNGVECAILSKMPI</sequence>
<dbReference type="Pfam" id="PF22124">
    <property type="entry name" value="Glyco_hydro_95_cat"/>
    <property type="match status" value="1"/>
</dbReference>
<dbReference type="EMBL" id="JBHULV010000051">
    <property type="protein sequence ID" value="MFD2733016.1"/>
    <property type="molecule type" value="Genomic_DNA"/>
</dbReference>
<dbReference type="SUPFAM" id="SSF48208">
    <property type="entry name" value="Six-hairpin glycosidases"/>
    <property type="match status" value="1"/>
</dbReference>
<dbReference type="Proteomes" id="UP001597546">
    <property type="component" value="Unassembled WGS sequence"/>
</dbReference>
<feature type="domain" description="Glycosyl hydrolase family 95 catalytic" evidence="2">
    <location>
        <begin position="2"/>
        <end position="68"/>
    </location>
</feature>
<organism evidence="3 4">
    <name type="scientific">Pedobacter alpinus</name>
    <dbReference type="NCBI Taxonomy" id="1590643"/>
    <lineage>
        <taxon>Bacteria</taxon>
        <taxon>Pseudomonadati</taxon>
        <taxon>Bacteroidota</taxon>
        <taxon>Sphingobacteriia</taxon>
        <taxon>Sphingobacteriales</taxon>
        <taxon>Sphingobacteriaceae</taxon>
        <taxon>Pedobacter</taxon>
    </lineage>
</organism>
<evidence type="ECO:0000259" key="1">
    <source>
        <dbReference type="Pfam" id="PF21307"/>
    </source>
</evidence>
<protein>
    <submittedName>
        <fullName evidence="3">Glycoside hydrolase family 95-like protein</fullName>
    </submittedName>
</protein>
<gene>
    <name evidence="3" type="ORF">ACFSSE_15000</name>
</gene>
<evidence type="ECO:0000259" key="2">
    <source>
        <dbReference type="Pfam" id="PF22124"/>
    </source>
</evidence>
<dbReference type="PANTHER" id="PTHR31084:SF19">
    <property type="entry name" value="GLYCOSYL HYDROLASE FAMILY 95 N-TERMINAL DOMAIN-CONTAINING PROTEIN"/>
    <property type="match status" value="1"/>
</dbReference>
<dbReference type="InterPro" id="IPR008928">
    <property type="entry name" value="6-hairpin_glycosidase_sf"/>
</dbReference>
<accession>A0ABW5TUR2</accession>
<dbReference type="Gene3D" id="1.50.10.10">
    <property type="match status" value="1"/>
</dbReference>
<comment type="caution">
    <text evidence="3">The sequence shown here is derived from an EMBL/GenBank/DDBJ whole genome shotgun (WGS) entry which is preliminary data.</text>
</comment>
<evidence type="ECO:0000313" key="3">
    <source>
        <dbReference type="EMBL" id="MFD2733016.1"/>
    </source>
</evidence>
<feature type="domain" description="Alpha fucosidase A-like C-terminal" evidence="1">
    <location>
        <begin position="70"/>
        <end position="128"/>
    </location>
</feature>
<dbReference type="InterPro" id="IPR049053">
    <property type="entry name" value="AFCA-like_C"/>
</dbReference>
<evidence type="ECO:0000313" key="4">
    <source>
        <dbReference type="Proteomes" id="UP001597546"/>
    </source>
</evidence>
<dbReference type="RefSeq" id="WP_379101011.1">
    <property type="nucleotide sequence ID" value="NZ_JBHULV010000051.1"/>
</dbReference>